<feature type="transmembrane region" description="Helical" evidence="8">
    <location>
        <begin position="159"/>
        <end position="179"/>
    </location>
</feature>
<evidence type="ECO:0000256" key="8">
    <source>
        <dbReference type="RuleBase" id="RU363032"/>
    </source>
</evidence>
<comment type="caution">
    <text evidence="10">The sequence shown here is derived from an EMBL/GenBank/DDBJ whole genome shotgun (WGS) entry which is preliminary data.</text>
</comment>
<feature type="transmembrane region" description="Helical" evidence="8">
    <location>
        <begin position="132"/>
        <end position="152"/>
    </location>
</feature>
<keyword evidence="7 8" id="KW-0472">Membrane</keyword>
<feature type="transmembrane region" description="Helical" evidence="8">
    <location>
        <begin position="99"/>
        <end position="120"/>
    </location>
</feature>
<gene>
    <name evidence="10" type="ORF">GXX48_17730</name>
</gene>
<sequence length="260" mass="27343">MKLTATNAMAYLVYIFLIAPTLIVIPMSFGEGSELVFPPREWGLQLYRQMLDPATGWIAASWNSIQIAVAAALLAVVLGVPAAYALARARMVGRGALRFAAVSPIFIPTIVLALGLYLYFIALGINGTKFGLILAHTLLIAPFVILTVGAALNQLDRNVEVAAGVCGAGPLRIFLQIVIPSLRPAILTGGLFAFLLSFDEVVVAWFIGKGAEPTLPVKMYSSIQWEVSPVLAAISTILVIATSIVCVVAAALQPPAGAAG</sequence>
<dbReference type="AlphaFoldDB" id="A0A7V6PEM6"/>
<dbReference type="EMBL" id="DUMN01000502">
    <property type="protein sequence ID" value="HHV69461.1"/>
    <property type="molecule type" value="Genomic_DNA"/>
</dbReference>
<dbReference type="InterPro" id="IPR035906">
    <property type="entry name" value="MetI-like_sf"/>
</dbReference>
<feature type="transmembrane region" description="Helical" evidence="8">
    <location>
        <begin position="65"/>
        <end position="87"/>
    </location>
</feature>
<accession>A0A7V6PEM6</accession>
<dbReference type="PANTHER" id="PTHR43357">
    <property type="entry name" value="INNER MEMBRANE ABC TRANSPORTER PERMEASE PROTEIN YDCV"/>
    <property type="match status" value="1"/>
</dbReference>
<keyword evidence="4" id="KW-0997">Cell inner membrane</keyword>
<reference evidence="10 11" key="1">
    <citation type="journal article" date="2020" name="Biotechnol. Biofuels">
        <title>New insights from the biogas microbiome by comprehensive genome-resolved metagenomics of nearly 1600 species originating from multiple anaerobic digesters.</title>
        <authorList>
            <person name="Campanaro S."/>
            <person name="Treu L."/>
            <person name="Rodriguez-R L.M."/>
            <person name="Kovalovszki A."/>
            <person name="Ziels R.M."/>
            <person name="Maus I."/>
            <person name="Zhu X."/>
            <person name="Kougias P.G."/>
            <person name="Basile A."/>
            <person name="Luo G."/>
            <person name="Schluter A."/>
            <person name="Konstantinidis K.T."/>
            <person name="Angelidaki I."/>
        </authorList>
    </citation>
    <scope>NUCLEOTIDE SEQUENCE [LARGE SCALE GENOMIC DNA]</scope>
    <source>
        <strain evidence="10">AS04akNAM_66</strain>
    </source>
</reference>
<keyword evidence="2 8" id="KW-0813">Transport</keyword>
<feature type="transmembrane region" description="Helical" evidence="8">
    <location>
        <begin position="185"/>
        <end position="208"/>
    </location>
</feature>
<dbReference type="SUPFAM" id="SSF161098">
    <property type="entry name" value="MetI-like"/>
    <property type="match status" value="1"/>
</dbReference>
<dbReference type="CDD" id="cd06261">
    <property type="entry name" value="TM_PBP2"/>
    <property type="match status" value="1"/>
</dbReference>
<feature type="transmembrane region" description="Helical" evidence="8">
    <location>
        <begin position="12"/>
        <end position="29"/>
    </location>
</feature>
<evidence type="ECO:0000256" key="7">
    <source>
        <dbReference type="ARBA" id="ARBA00023136"/>
    </source>
</evidence>
<evidence type="ECO:0000256" key="4">
    <source>
        <dbReference type="ARBA" id="ARBA00022519"/>
    </source>
</evidence>
<organism evidence="10 11">
    <name type="scientific">Brucella intermedia</name>
    <dbReference type="NCBI Taxonomy" id="94625"/>
    <lineage>
        <taxon>Bacteria</taxon>
        <taxon>Pseudomonadati</taxon>
        <taxon>Pseudomonadota</taxon>
        <taxon>Alphaproteobacteria</taxon>
        <taxon>Hyphomicrobiales</taxon>
        <taxon>Brucellaceae</taxon>
        <taxon>Brucella/Ochrobactrum group</taxon>
        <taxon>Brucella</taxon>
    </lineage>
</organism>
<dbReference type="Pfam" id="PF00528">
    <property type="entry name" value="BPD_transp_1"/>
    <property type="match status" value="1"/>
</dbReference>
<evidence type="ECO:0000256" key="5">
    <source>
        <dbReference type="ARBA" id="ARBA00022692"/>
    </source>
</evidence>
<dbReference type="GO" id="GO:0055085">
    <property type="term" value="P:transmembrane transport"/>
    <property type="evidence" value="ECO:0007669"/>
    <property type="project" value="InterPro"/>
</dbReference>
<evidence type="ECO:0000313" key="11">
    <source>
        <dbReference type="Proteomes" id="UP000551563"/>
    </source>
</evidence>
<name>A0A7V6PEM6_9HYPH</name>
<dbReference type="Gene3D" id="1.10.3720.10">
    <property type="entry name" value="MetI-like"/>
    <property type="match status" value="1"/>
</dbReference>
<dbReference type="InterPro" id="IPR000515">
    <property type="entry name" value="MetI-like"/>
</dbReference>
<comment type="subcellular location">
    <subcellularLocation>
        <location evidence="1">Cell inner membrane</location>
        <topology evidence="1">Multi-pass membrane protein</topology>
    </subcellularLocation>
    <subcellularLocation>
        <location evidence="8">Cell membrane</location>
        <topology evidence="8">Multi-pass membrane protein</topology>
    </subcellularLocation>
</comment>
<feature type="transmembrane region" description="Helical" evidence="8">
    <location>
        <begin position="229"/>
        <end position="252"/>
    </location>
</feature>
<comment type="similarity">
    <text evidence="8">Belongs to the binding-protein-dependent transport system permease family.</text>
</comment>
<evidence type="ECO:0000256" key="6">
    <source>
        <dbReference type="ARBA" id="ARBA00022989"/>
    </source>
</evidence>
<evidence type="ECO:0000256" key="2">
    <source>
        <dbReference type="ARBA" id="ARBA00022448"/>
    </source>
</evidence>
<evidence type="ECO:0000256" key="1">
    <source>
        <dbReference type="ARBA" id="ARBA00004429"/>
    </source>
</evidence>
<proteinExistence type="inferred from homology"/>
<dbReference type="Proteomes" id="UP000551563">
    <property type="component" value="Unassembled WGS sequence"/>
</dbReference>
<evidence type="ECO:0000256" key="3">
    <source>
        <dbReference type="ARBA" id="ARBA00022475"/>
    </source>
</evidence>
<dbReference type="PROSITE" id="PS50928">
    <property type="entry name" value="ABC_TM1"/>
    <property type="match status" value="1"/>
</dbReference>
<evidence type="ECO:0000259" key="9">
    <source>
        <dbReference type="PROSITE" id="PS50928"/>
    </source>
</evidence>
<dbReference type="PANTHER" id="PTHR43357:SF4">
    <property type="entry name" value="INNER MEMBRANE ABC TRANSPORTER PERMEASE PROTEIN YDCV"/>
    <property type="match status" value="1"/>
</dbReference>
<feature type="domain" description="ABC transmembrane type-1" evidence="9">
    <location>
        <begin position="61"/>
        <end position="249"/>
    </location>
</feature>
<dbReference type="GO" id="GO:0005886">
    <property type="term" value="C:plasma membrane"/>
    <property type="evidence" value="ECO:0007669"/>
    <property type="project" value="UniProtKB-SubCell"/>
</dbReference>
<evidence type="ECO:0000313" key="10">
    <source>
        <dbReference type="EMBL" id="HHV69461.1"/>
    </source>
</evidence>
<keyword evidence="6 8" id="KW-1133">Transmembrane helix</keyword>
<keyword evidence="3" id="KW-1003">Cell membrane</keyword>
<protein>
    <submittedName>
        <fullName evidence="10">ABC transporter permease</fullName>
    </submittedName>
</protein>
<keyword evidence="5 8" id="KW-0812">Transmembrane</keyword>